<keyword evidence="3" id="KW-1185">Reference proteome</keyword>
<accession>B0MK78</accession>
<evidence type="ECO:0000313" key="3">
    <source>
        <dbReference type="Proteomes" id="UP000005326"/>
    </source>
</evidence>
<protein>
    <submittedName>
        <fullName evidence="2">Uncharacterized protein</fullName>
    </submittedName>
</protein>
<reference evidence="2" key="2">
    <citation type="submission" date="2014-06" db="EMBL/GenBank/DDBJ databases">
        <title>Draft genome sequence of Eubacterium siraeum (DSM 15702).</title>
        <authorList>
            <person name="Sudarsanam P."/>
            <person name="Ley R."/>
            <person name="Guruge J."/>
            <person name="Turnbaugh P.J."/>
            <person name="Mahowald M."/>
            <person name="Liep D."/>
            <person name="Gordon J."/>
        </authorList>
    </citation>
    <scope>NUCLEOTIDE SEQUENCE</scope>
    <source>
        <strain evidence="2">DSM 15702</strain>
    </source>
</reference>
<dbReference type="Proteomes" id="UP000005326">
    <property type="component" value="Unassembled WGS sequence"/>
</dbReference>
<reference evidence="2" key="1">
    <citation type="submission" date="2007-10" db="EMBL/GenBank/DDBJ databases">
        <authorList>
            <person name="Fulton L."/>
            <person name="Clifton S."/>
            <person name="Fulton B."/>
            <person name="Xu J."/>
            <person name="Minx P."/>
            <person name="Pepin K.H."/>
            <person name="Johnson M."/>
            <person name="Thiruvilangam P."/>
            <person name="Bhonagiri V."/>
            <person name="Nash W.E."/>
            <person name="Mardis E.R."/>
            <person name="Wilson R.K."/>
        </authorList>
    </citation>
    <scope>NUCLEOTIDE SEQUENCE [LARGE SCALE GENOMIC DNA]</scope>
    <source>
        <strain evidence="2">DSM 15702</strain>
    </source>
</reference>
<proteinExistence type="predicted"/>
<organism evidence="2 3">
    <name type="scientific">[Eubacterium] siraeum DSM 15702</name>
    <dbReference type="NCBI Taxonomy" id="428128"/>
    <lineage>
        <taxon>Bacteria</taxon>
        <taxon>Bacillati</taxon>
        <taxon>Bacillota</taxon>
        <taxon>Clostridia</taxon>
        <taxon>Eubacteriales</taxon>
        <taxon>Oscillospiraceae</taxon>
        <taxon>Oscillospiraceae incertae sedis</taxon>
    </lineage>
</organism>
<evidence type="ECO:0000256" key="1">
    <source>
        <dbReference type="SAM" id="MobiDB-lite"/>
    </source>
</evidence>
<feature type="region of interest" description="Disordered" evidence="1">
    <location>
        <begin position="20"/>
        <end position="43"/>
    </location>
</feature>
<dbReference type="AlphaFoldDB" id="B0MK78"/>
<sequence>MRGKGWRGCKTIQAHTNIRPTKSGCDSAKAKQAERSLKGKGGGEGRRIVRFWKGGVRQGGGCGFERVVGMADVCKWWAGGMVGRWGWR</sequence>
<comment type="caution">
    <text evidence="2">The sequence shown here is derived from an EMBL/GenBank/DDBJ whole genome shotgun (WGS) entry which is preliminary data.</text>
</comment>
<feature type="compositionally biased region" description="Basic and acidic residues" evidence="1">
    <location>
        <begin position="28"/>
        <end position="43"/>
    </location>
</feature>
<dbReference type="EMBL" id="ABCA03000027">
    <property type="protein sequence ID" value="EDS01893.1"/>
    <property type="molecule type" value="Genomic_DNA"/>
</dbReference>
<evidence type="ECO:0000313" key="2">
    <source>
        <dbReference type="EMBL" id="EDS01893.1"/>
    </source>
</evidence>
<gene>
    <name evidence="2" type="ORF">EUBSIR_00221</name>
</gene>
<name>B0MK78_9FIRM</name>